<evidence type="ECO:0000256" key="1">
    <source>
        <dbReference type="ARBA" id="ARBA00004496"/>
    </source>
</evidence>
<evidence type="ECO:0000256" key="5">
    <source>
        <dbReference type="ARBA" id="ARBA00023015"/>
    </source>
</evidence>
<keyword evidence="4 8" id="KW-0678">Repressor</keyword>
<keyword evidence="3 8" id="KW-0963">Cytoplasm</keyword>
<dbReference type="PANTHER" id="PTHR34471:SF1">
    <property type="entry name" value="ARGININE REPRESSOR"/>
    <property type="match status" value="1"/>
</dbReference>
<dbReference type="GO" id="GO:0006526">
    <property type="term" value="P:L-arginine biosynthetic process"/>
    <property type="evidence" value="ECO:0007669"/>
    <property type="project" value="UniProtKB-KW"/>
</dbReference>
<comment type="subcellular location">
    <subcellularLocation>
        <location evidence="1 8">Cytoplasm</location>
    </subcellularLocation>
</comment>
<gene>
    <name evidence="8" type="primary">argR</name>
    <name evidence="11" type="ORF">GXW98_09600</name>
</gene>
<dbReference type="InterPro" id="IPR020900">
    <property type="entry name" value="Arg_repress_DNA-bd"/>
</dbReference>
<comment type="function">
    <text evidence="8">Regulates arginine biosynthesis genes.</text>
</comment>
<dbReference type="HAMAP" id="MF_00173">
    <property type="entry name" value="Arg_repressor"/>
    <property type="match status" value="1"/>
</dbReference>
<dbReference type="InterPro" id="IPR036388">
    <property type="entry name" value="WH-like_DNA-bd_sf"/>
</dbReference>
<dbReference type="PRINTS" id="PR01467">
    <property type="entry name" value="ARGREPRESSOR"/>
</dbReference>
<evidence type="ECO:0000259" key="10">
    <source>
        <dbReference type="Pfam" id="PF02863"/>
    </source>
</evidence>
<keyword evidence="6 8" id="KW-0238">DNA-binding</keyword>
<comment type="caution">
    <text evidence="11">The sequence shown here is derived from an EMBL/GenBank/DDBJ whole genome shotgun (WGS) entry which is preliminary data.</text>
</comment>
<evidence type="ECO:0000313" key="12">
    <source>
        <dbReference type="Proteomes" id="UP000767327"/>
    </source>
</evidence>
<dbReference type="Pfam" id="PF01316">
    <property type="entry name" value="Arg_repressor"/>
    <property type="match status" value="1"/>
</dbReference>
<dbReference type="EMBL" id="JAAXZR010000028">
    <property type="protein sequence ID" value="NLT80514.1"/>
    <property type="molecule type" value="Genomic_DNA"/>
</dbReference>
<dbReference type="AlphaFoldDB" id="A0A971D0Y0"/>
<accession>A0A971D0Y0</accession>
<name>A0A971D0Y0_9BIFI</name>
<dbReference type="Proteomes" id="UP000767327">
    <property type="component" value="Unassembled WGS sequence"/>
</dbReference>
<evidence type="ECO:0000256" key="8">
    <source>
        <dbReference type="HAMAP-Rule" id="MF_00173"/>
    </source>
</evidence>
<evidence type="ECO:0000313" key="11">
    <source>
        <dbReference type="EMBL" id="NLT80514.1"/>
    </source>
</evidence>
<sequence length="201" mass="21458">MVSGESSMPLQRPTTRAARHSAIQDVLAQHIITSQQQLADVLASQNIEVTQATLSRDLDEMHATKIRIADGSVCYTVPGLQHEVALNTRISQETAQDHEDGMQNWTAMSKFEQQMSRVLSGLVTSVASAQNLVVVHTPSGAAQYVASVLDRQPIDGILGTIAGDDTVMAITSDNDTAIQRASWLLNLASGGDGPHTKGENG</sequence>
<dbReference type="Gene3D" id="3.30.1360.40">
    <property type="match status" value="1"/>
</dbReference>
<dbReference type="SUPFAM" id="SSF46785">
    <property type="entry name" value="Winged helix' DNA-binding domain"/>
    <property type="match status" value="1"/>
</dbReference>
<dbReference type="GO" id="GO:0003677">
    <property type="term" value="F:DNA binding"/>
    <property type="evidence" value="ECO:0007669"/>
    <property type="project" value="UniProtKB-KW"/>
</dbReference>
<comment type="pathway">
    <text evidence="8">Amino-acid biosynthesis; L-arginine biosynthesis [regulation].</text>
</comment>
<reference evidence="11" key="1">
    <citation type="journal article" date="2020" name="Biotechnol. Biofuels">
        <title>New insights from the biogas microbiome by comprehensive genome-resolved metagenomics of nearly 1600 species originating from multiple anaerobic digesters.</title>
        <authorList>
            <person name="Campanaro S."/>
            <person name="Treu L."/>
            <person name="Rodriguez-R L.M."/>
            <person name="Kovalovszki A."/>
            <person name="Ziels R.M."/>
            <person name="Maus I."/>
            <person name="Zhu X."/>
            <person name="Kougias P.G."/>
            <person name="Basile A."/>
            <person name="Luo G."/>
            <person name="Schluter A."/>
            <person name="Konstantinidis K.T."/>
            <person name="Angelidaki I."/>
        </authorList>
    </citation>
    <scope>NUCLEOTIDE SEQUENCE</scope>
    <source>
        <strain evidence="11">AS01afH2WH_6</strain>
    </source>
</reference>
<dbReference type="InterPro" id="IPR036251">
    <property type="entry name" value="Arg_repress_C_sf"/>
</dbReference>
<evidence type="ECO:0000256" key="7">
    <source>
        <dbReference type="ARBA" id="ARBA00023163"/>
    </source>
</evidence>
<protein>
    <recommendedName>
        <fullName evidence="8">Arginine repressor</fullName>
    </recommendedName>
</protein>
<dbReference type="GO" id="GO:0034618">
    <property type="term" value="F:arginine binding"/>
    <property type="evidence" value="ECO:0007669"/>
    <property type="project" value="InterPro"/>
</dbReference>
<evidence type="ECO:0000259" key="9">
    <source>
        <dbReference type="Pfam" id="PF01316"/>
    </source>
</evidence>
<organism evidence="11 12">
    <name type="scientific">Bifidobacterium crudilactis</name>
    <dbReference type="NCBI Taxonomy" id="327277"/>
    <lineage>
        <taxon>Bacteria</taxon>
        <taxon>Bacillati</taxon>
        <taxon>Actinomycetota</taxon>
        <taxon>Actinomycetes</taxon>
        <taxon>Bifidobacteriales</taxon>
        <taxon>Bifidobacteriaceae</taxon>
        <taxon>Bifidobacterium</taxon>
    </lineage>
</organism>
<comment type="similarity">
    <text evidence="2 8">Belongs to the ArgR family.</text>
</comment>
<evidence type="ECO:0000256" key="2">
    <source>
        <dbReference type="ARBA" id="ARBA00008316"/>
    </source>
</evidence>
<evidence type="ECO:0000256" key="6">
    <source>
        <dbReference type="ARBA" id="ARBA00023125"/>
    </source>
</evidence>
<dbReference type="Gene3D" id="1.10.10.10">
    <property type="entry name" value="Winged helix-like DNA-binding domain superfamily/Winged helix DNA-binding domain"/>
    <property type="match status" value="1"/>
</dbReference>
<dbReference type="Pfam" id="PF02863">
    <property type="entry name" value="Arg_repressor_C"/>
    <property type="match status" value="1"/>
</dbReference>
<dbReference type="GO" id="GO:0005737">
    <property type="term" value="C:cytoplasm"/>
    <property type="evidence" value="ECO:0007669"/>
    <property type="project" value="UniProtKB-SubCell"/>
</dbReference>
<feature type="domain" description="Arginine repressor C-terminal" evidence="10">
    <location>
        <begin position="120"/>
        <end position="184"/>
    </location>
</feature>
<dbReference type="GO" id="GO:0051259">
    <property type="term" value="P:protein complex oligomerization"/>
    <property type="evidence" value="ECO:0007669"/>
    <property type="project" value="InterPro"/>
</dbReference>
<reference evidence="11" key="2">
    <citation type="submission" date="2020-01" db="EMBL/GenBank/DDBJ databases">
        <authorList>
            <person name="Campanaro S."/>
        </authorList>
    </citation>
    <scope>NUCLEOTIDE SEQUENCE</scope>
    <source>
        <strain evidence="11">AS01afH2WH_6</strain>
    </source>
</reference>
<keyword evidence="7 8" id="KW-0804">Transcription</keyword>
<dbReference type="InterPro" id="IPR036390">
    <property type="entry name" value="WH_DNA-bd_sf"/>
</dbReference>
<keyword evidence="5 8" id="KW-0805">Transcription regulation</keyword>
<dbReference type="GO" id="GO:0003700">
    <property type="term" value="F:DNA-binding transcription factor activity"/>
    <property type="evidence" value="ECO:0007669"/>
    <property type="project" value="UniProtKB-UniRule"/>
</dbReference>
<dbReference type="InterPro" id="IPR001669">
    <property type="entry name" value="Arg_repress"/>
</dbReference>
<dbReference type="PANTHER" id="PTHR34471">
    <property type="entry name" value="ARGININE REPRESSOR"/>
    <property type="match status" value="1"/>
</dbReference>
<keyword evidence="8" id="KW-0028">Amino-acid biosynthesis</keyword>
<proteinExistence type="inferred from homology"/>
<feature type="domain" description="Arginine repressor DNA-binding" evidence="9">
    <location>
        <begin position="15"/>
        <end position="78"/>
    </location>
</feature>
<dbReference type="InterPro" id="IPR020899">
    <property type="entry name" value="Arg_repress_C"/>
</dbReference>
<dbReference type="RefSeq" id="WP_273174758.1">
    <property type="nucleotide sequence ID" value="NZ_JAAXZR010000028.1"/>
</dbReference>
<evidence type="ECO:0000256" key="4">
    <source>
        <dbReference type="ARBA" id="ARBA00022491"/>
    </source>
</evidence>
<evidence type="ECO:0000256" key="3">
    <source>
        <dbReference type="ARBA" id="ARBA00022490"/>
    </source>
</evidence>
<dbReference type="SUPFAM" id="SSF55252">
    <property type="entry name" value="C-terminal domain of arginine repressor"/>
    <property type="match status" value="1"/>
</dbReference>
<dbReference type="GO" id="GO:1900079">
    <property type="term" value="P:regulation of arginine biosynthetic process"/>
    <property type="evidence" value="ECO:0007669"/>
    <property type="project" value="UniProtKB-UniRule"/>
</dbReference>
<keyword evidence="8" id="KW-0055">Arginine biosynthesis</keyword>